<dbReference type="HOGENOM" id="CLU_083606_6_0_7"/>
<dbReference type="SMR" id="F0JJE1"/>
<dbReference type="KEGG" id="ddn:DND132_2837"/>
<feature type="domain" description="BON" evidence="2">
    <location>
        <begin position="40"/>
        <end position="108"/>
    </location>
</feature>
<dbReference type="STRING" id="641491.DND132_2837"/>
<dbReference type="eggNOG" id="COG2823">
    <property type="taxonomic scope" value="Bacteria"/>
</dbReference>
<dbReference type="PANTHER" id="PTHR34606:SF15">
    <property type="entry name" value="BON DOMAIN-CONTAINING PROTEIN"/>
    <property type="match status" value="1"/>
</dbReference>
<dbReference type="AlphaFoldDB" id="F0JJE1"/>
<dbReference type="Pfam" id="PF04972">
    <property type="entry name" value="BON"/>
    <property type="match status" value="2"/>
</dbReference>
<sequence length="186" mass="20603" precursor="true">MHRNNLFLSLLMLLALGLFANGCTVYDVAVEERNVGDYANDEKIAFVIEKDFLADDLVKYMDFDASSYEGLVYIVGEYESRAQVNRAIEIAKSVGGVRSVTTYLLPKKENDTCGTTDNLNLYAKVKSLLVDDKDIWSTNVEIKTVQCNVVLLGIVGSAAERDKIIAHAKSVPGARSVKSFLRIKRS</sequence>
<accession>F0JJE1</accession>
<dbReference type="PROSITE" id="PS50914">
    <property type="entry name" value="BON"/>
    <property type="match status" value="2"/>
</dbReference>
<reference evidence="3 4" key="1">
    <citation type="journal article" date="2011" name="J. Bacteriol.">
        <title>Genome sequence of the mercury-methylating strain Desulfovibrio desulfuricans ND132.</title>
        <authorList>
            <person name="Brown S.D."/>
            <person name="Gilmour C.C."/>
            <person name="Kucken A.M."/>
            <person name="Wall J.D."/>
            <person name="Elias D.A."/>
            <person name="Brandt C.C."/>
            <person name="Podar M."/>
            <person name="Chertkov O."/>
            <person name="Held B."/>
            <person name="Bruce D.C."/>
            <person name="Detter J.C."/>
            <person name="Tapia R."/>
            <person name="Han C.S."/>
            <person name="Goodwin L.A."/>
            <person name="Cheng J.F."/>
            <person name="Pitluck S."/>
            <person name="Woyke T."/>
            <person name="Mikhailova N."/>
            <person name="Ivanova N.N."/>
            <person name="Han J."/>
            <person name="Lucas S."/>
            <person name="Lapidus A.L."/>
            <person name="Land M.L."/>
            <person name="Hauser L.J."/>
            <person name="Palumbo A.V."/>
        </authorList>
    </citation>
    <scope>NUCLEOTIDE SEQUENCE [LARGE SCALE GENOMIC DNA]</scope>
    <source>
        <strain evidence="3 4">ND132</strain>
    </source>
</reference>
<organism evidence="3 4">
    <name type="scientific">Pseudodesulfovibrio mercurii</name>
    <dbReference type="NCBI Taxonomy" id="641491"/>
    <lineage>
        <taxon>Bacteria</taxon>
        <taxon>Pseudomonadati</taxon>
        <taxon>Thermodesulfobacteriota</taxon>
        <taxon>Desulfovibrionia</taxon>
        <taxon>Desulfovibrionales</taxon>
        <taxon>Desulfovibrionaceae</taxon>
    </lineage>
</organism>
<feature type="domain" description="BON" evidence="2">
    <location>
        <begin position="117"/>
        <end position="185"/>
    </location>
</feature>
<dbReference type="EMBL" id="CP003220">
    <property type="protein sequence ID" value="EGB16040.1"/>
    <property type="molecule type" value="Genomic_DNA"/>
</dbReference>
<protein>
    <submittedName>
        <fullName evidence="3">Transport-associated protein</fullName>
    </submittedName>
</protein>
<dbReference type="RefSeq" id="WP_014323466.1">
    <property type="nucleotide sequence ID" value="NC_016803.1"/>
</dbReference>
<keyword evidence="1" id="KW-0732">Signal</keyword>
<gene>
    <name evidence="3" type="ORF">DND132_2837</name>
</gene>
<dbReference type="OrthoDB" id="5453922at2"/>
<dbReference type="SMART" id="SM00749">
    <property type="entry name" value="BON"/>
    <property type="match status" value="2"/>
</dbReference>
<evidence type="ECO:0000313" key="3">
    <source>
        <dbReference type="EMBL" id="EGB16040.1"/>
    </source>
</evidence>
<feature type="signal peptide" evidence="1">
    <location>
        <begin position="1"/>
        <end position="20"/>
    </location>
</feature>
<dbReference type="InterPro" id="IPR007055">
    <property type="entry name" value="BON_dom"/>
</dbReference>
<evidence type="ECO:0000313" key="4">
    <source>
        <dbReference type="Proteomes" id="UP000007845"/>
    </source>
</evidence>
<feature type="chain" id="PRO_5003255170" evidence="1">
    <location>
        <begin position="21"/>
        <end position="186"/>
    </location>
</feature>
<dbReference type="InterPro" id="IPR051686">
    <property type="entry name" value="Lipoprotein_DolP"/>
</dbReference>
<proteinExistence type="predicted"/>
<name>F0JJE1_9BACT</name>
<dbReference type="Proteomes" id="UP000007845">
    <property type="component" value="Chromosome"/>
</dbReference>
<keyword evidence="4" id="KW-1185">Reference proteome</keyword>
<evidence type="ECO:0000259" key="2">
    <source>
        <dbReference type="PROSITE" id="PS50914"/>
    </source>
</evidence>
<dbReference type="InterPro" id="IPR014004">
    <property type="entry name" value="Transpt-assoc_nodulatn_dom_bac"/>
</dbReference>
<dbReference type="PANTHER" id="PTHR34606">
    <property type="entry name" value="BON DOMAIN-CONTAINING PROTEIN"/>
    <property type="match status" value="1"/>
</dbReference>
<evidence type="ECO:0000256" key="1">
    <source>
        <dbReference type="SAM" id="SignalP"/>
    </source>
</evidence>